<dbReference type="AlphaFoldDB" id="A2EEE2"/>
<organism evidence="2 3">
    <name type="scientific">Trichomonas vaginalis (strain ATCC PRA-98 / G3)</name>
    <dbReference type="NCBI Taxonomy" id="412133"/>
    <lineage>
        <taxon>Eukaryota</taxon>
        <taxon>Metamonada</taxon>
        <taxon>Parabasalia</taxon>
        <taxon>Trichomonadida</taxon>
        <taxon>Trichomonadidae</taxon>
        <taxon>Trichomonas</taxon>
    </lineage>
</organism>
<dbReference type="PANTHER" id="PTHR22605">
    <property type="entry name" value="RZ-TYPE DOMAIN-CONTAINING PROTEIN"/>
    <property type="match status" value="1"/>
</dbReference>
<dbReference type="InterPro" id="IPR031248">
    <property type="entry name" value="RNF213"/>
</dbReference>
<dbReference type="Proteomes" id="UP000001542">
    <property type="component" value="Unassembled WGS sequence"/>
</dbReference>
<dbReference type="GO" id="GO:0000054">
    <property type="term" value="P:ribosomal subunit export from nucleus"/>
    <property type="evidence" value="ECO:0000318"/>
    <property type="project" value="GO_Central"/>
</dbReference>
<sequence>MDVGEKQLRMKTSDIADEKNNPLWTISPQETFVELNFVTNSTIRIQFSELNAMSTQIKHSCETDIEAKFNTFYEPVLELREILIKLRDQGYPPLYARKITLDRVKSMKKTLRMINAKNKKPEQDKRNYIQNSLIWKIGRDIEMKGKIKSLDNFDVCFSQNQRSNTFNSFLKTGFQYVTDHVSIKEQQIKKEIKYIKVNHPYEVFSGYQNLPQSRNYCRIFCRSGDRFKDKMQLVNKLIGRQPVIFVHPETLAPDEIQSIKKLTSNWSSETQQAICIVSSIAQENLFKEGGLKEIKFEQKDIDFDQIKQKILTNDIKDCVRMYIEDPEKSYQLKILEYLRSNKKILMTFSPELFKGNACPEFFDDLYLISMRKLTGNSGYNETGEFIDINNVFEKIIFEFPPNISNTKYLSFIFDLNNLRNNWDSDLRTDNAFKIYEPHYENEITNDITKLAELRNELKELAKNLDPKSNIDMLDNEDIFNRVTALIKEDQSQKNRISALYAWNIIPDKFENKDRMFIRVPDRFKENKKYFKLGTFDNELNLNGSDVYGCDTNDFQTFLSREYDIKVGLNDSIAKRLLKALLRVYNHQEVILVGNTGTGKQKFLMSFLKFCHKLLVVYKDNQLQWWYRVIRNPKNC</sequence>
<proteinExistence type="predicted"/>
<dbReference type="VEuPathDB" id="TrichDB:TVAGG3_0691480"/>
<feature type="coiled-coil region" evidence="1">
    <location>
        <begin position="443"/>
        <end position="470"/>
    </location>
</feature>
<dbReference type="GO" id="GO:0004842">
    <property type="term" value="F:ubiquitin-protein transferase activity"/>
    <property type="evidence" value="ECO:0007669"/>
    <property type="project" value="InterPro"/>
</dbReference>
<keyword evidence="3" id="KW-1185">Reference proteome</keyword>
<keyword evidence="1" id="KW-0175">Coiled coil</keyword>
<gene>
    <name evidence="2" type="ORF">TVAG_485950</name>
</gene>
<evidence type="ECO:0000313" key="3">
    <source>
        <dbReference type="Proteomes" id="UP000001542"/>
    </source>
</evidence>
<protein>
    <submittedName>
        <fullName evidence="2">Uncharacterized protein</fullName>
    </submittedName>
</protein>
<dbReference type="GO" id="GO:0016887">
    <property type="term" value="F:ATP hydrolysis activity"/>
    <property type="evidence" value="ECO:0007669"/>
    <property type="project" value="InterPro"/>
</dbReference>
<dbReference type="KEGG" id="tva:4766851"/>
<dbReference type="GO" id="GO:0005737">
    <property type="term" value="C:cytoplasm"/>
    <property type="evidence" value="ECO:0000318"/>
    <property type="project" value="GO_Central"/>
</dbReference>
<dbReference type="GO" id="GO:0006606">
    <property type="term" value="P:protein import into nucleus"/>
    <property type="evidence" value="ECO:0000318"/>
    <property type="project" value="GO_Central"/>
</dbReference>
<dbReference type="GO" id="GO:0005634">
    <property type="term" value="C:nucleus"/>
    <property type="evidence" value="ECO:0000318"/>
    <property type="project" value="GO_Central"/>
</dbReference>
<evidence type="ECO:0000256" key="1">
    <source>
        <dbReference type="SAM" id="Coils"/>
    </source>
</evidence>
<dbReference type="PANTHER" id="PTHR22605:SF1">
    <property type="entry name" value="RZ-TYPE DOMAIN-CONTAINING PROTEIN"/>
    <property type="match status" value="1"/>
</dbReference>
<name>A2EEE2_TRIV3</name>
<accession>A2EEE2</accession>
<reference evidence="2" key="1">
    <citation type="submission" date="2006-10" db="EMBL/GenBank/DDBJ databases">
        <authorList>
            <person name="Amadeo P."/>
            <person name="Zhao Q."/>
            <person name="Wortman J."/>
            <person name="Fraser-Liggett C."/>
            <person name="Carlton J."/>
        </authorList>
    </citation>
    <scope>NUCLEOTIDE SEQUENCE</scope>
    <source>
        <strain evidence="2">G3</strain>
    </source>
</reference>
<dbReference type="EMBL" id="DS113367">
    <property type="protein sequence ID" value="EAY08948.1"/>
    <property type="molecule type" value="Genomic_DNA"/>
</dbReference>
<evidence type="ECO:0000313" key="2">
    <source>
        <dbReference type="EMBL" id="EAY08948.1"/>
    </source>
</evidence>
<dbReference type="GO" id="GO:0003924">
    <property type="term" value="F:GTPase activity"/>
    <property type="evidence" value="ECO:0000318"/>
    <property type="project" value="GO_Central"/>
</dbReference>
<dbReference type="InParanoid" id="A2EEE2"/>
<dbReference type="VEuPathDB" id="TrichDB:TVAG_485950"/>
<reference evidence="2" key="2">
    <citation type="journal article" date="2007" name="Science">
        <title>Draft genome sequence of the sexually transmitted pathogen Trichomonas vaginalis.</title>
        <authorList>
            <person name="Carlton J.M."/>
            <person name="Hirt R.P."/>
            <person name="Silva J.C."/>
            <person name="Delcher A.L."/>
            <person name="Schatz M."/>
            <person name="Zhao Q."/>
            <person name="Wortman J.R."/>
            <person name="Bidwell S.L."/>
            <person name="Alsmark U.C.M."/>
            <person name="Besteiro S."/>
            <person name="Sicheritz-Ponten T."/>
            <person name="Noel C.J."/>
            <person name="Dacks J.B."/>
            <person name="Foster P.G."/>
            <person name="Simillion C."/>
            <person name="Van de Peer Y."/>
            <person name="Miranda-Saavedra D."/>
            <person name="Barton G.J."/>
            <person name="Westrop G.D."/>
            <person name="Mueller S."/>
            <person name="Dessi D."/>
            <person name="Fiori P.L."/>
            <person name="Ren Q."/>
            <person name="Paulsen I."/>
            <person name="Zhang H."/>
            <person name="Bastida-Corcuera F.D."/>
            <person name="Simoes-Barbosa A."/>
            <person name="Brown M.T."/>
            <person name="Hayes R.D."/>
            <person name="Mukherjee M."/>
            <person name="Okumura C.Y."/>
            <person name="Schneider R."/>
            <person name="Smith A.J."/>
            <person name="Vanacova S."/>
            <person name="Villalvazo M."/>
            <person name="Haas B.J."/>
            <person name="Pertea M."/>
            <person name="Feldblyum T.V."/>
            <person name="Utterback T.R."/>
            <person name="Shu C.L."/>
            <person name="Osoegawa K."/>
            <person name="de Jong P.J."/>
            <person name="Hrdy I."/>
            <person name="Horvathova L."/>
            <person name="Zubacova Z."/>
            <person name="Dolezal P."/>
            <person name="Malik S.B."/>
            <person name="Logsdon J.M. Jr."/>
            <person name="Henze K."/>
            <person name="Gupta A."/>
            <person name="Wang C.C."/>
            <person name="Dunne R.L."/>
            <person name="Upcroft J.A."/>
            <person name="Upcroft P."/>
            <person name="White O."/>
            <person name="Salzberg S.L."/>
            <person name="Tang P."/>
            <person name="Chiu C.-H."/>
            <person name="Lee Y.-S."/>
            <person name="Embley T.M."/>
            <person name="Coombs G.H."/>
            <person name="Mottram J.C."/>
            <person name="Tachezy J."/>
            <person name="Fraser-Liggett C.M."/>
            <person name="Johnson P.J."/>
        </authorList>
    </citation>
    <scope>NUCLEOTIDE SEQUENCE [LARGE SCALE GENOMIC DNA]</scope>
    <source>
        <strain evidence="2">G3</strain>
    </source>
</reference>